<feature type="compositionally biased region" description="Basic and acidic residues" evidence="1">
    <location>
        <begin position="73"/>
        <end position="83"/>
    </location>
</feature>
<feature type="compositionally biased region" description="Polar residues" evidence="1">
    <location>
        <begin position="959"/>
        <end position="975"/>
    </location>
</feature>
<feature type="compositionally biased region" description="Basic and acidic residues" evidence="1">
    <location>
        <begin position="143"/>
        <end position="159"/>
    </location>
</feature>
<feature type="region of interest" description="Disordered" evidence="1">
    <location>
        <begin position="1310"/>
        <end position="1333"/>
    </location>
</feature>
<sequence>MKPITFEVIRNLLKTKKKGKDKGIDQSFKRSDSFKRISIRKSYLDRGRRRNVLRSKTVLDLNDIEIKSNSSSLERRNKSRDGSPDECSSQEPSIIAELERKDASIDEKIRALQEINDRYMRENQKGKKVEKKSAIPKPPRTSKLKDQNPKDIKVDKCENSSKPSTLETSKENICDNSPSKENKNIKTVSQINILFTGDTNEKPSSNKNELVNKRHSQLLDDDQSSFYSVSTFTLDSQAYQDTASTRHSNYSRSISYTQGIDSNKRDKDASSFLTFSTYCQSIKSDTNDRKNDKKNGYLETSFDGPDTNTSKSNNETGNKQGKNVKNISTTSLVYEPTYVKPVINTQTFKMVKSKSREGVIIKIPAVENEQREGDDDNDKDKLNRQSSNDSAVDLDSNSSVEKLNQIQEKSTMNATITYEKICKAFEKQEAKYKKNPKKDRRKDLRRERLETHLNTQKPFIAPPPPPLENQEMLSDEGLIASTESLEISSPKTGTFELKSPRHSTLELPSINNTGTYDKTTSDKFIFPKDYFEEENNISYRVGTDVESPESTAVPLKIKENPFTKNKEISAVTTSRIWKQVNLGQDEEIVSSHPYPVPPPLRPKNESFKSMSSHDSGFSLTLTKPKNLFRRKSKKQRRKPKLSVSRDGYFKRVMVVQHNSTKRKKNNETGNKQGKNVKNISTTSLVYEPTYVKPVINTQTFKMVKSKSREGVIIKIPAVENEQREGDDDNDKDKLNRQSSNDSAVEADSNSSVEKLNQIQEKSTMNATITYEKICKAFEKQEAKYKKNPKKDRRKDLRRERLETHLNTQKPFIAPPPPPLENQEMLSDEGLIASTESLEISSPKTGTFELKSPRHSTLELPSINNTGTYDKTTSDKFIFPKDYFEEENNISYRVGTDVESPEGTAVPLKIKENPFTKNKEISAVTTSRIWKQVNLGQDEEIVSSNPYPVPPPLRPKNESFKSMSSHDSGFSLTLTKPKNLFRRKSKKQRRKPKLSVSRDGYFKRVMVVQHNSTKRKKNNKKQRPQGKDVFKSLYDDNWTKLGGNYMSAEMLSGNEFENQSILRDFENFCNRNKHFNKEINDLEEFYEEHLKRLKHYYLQRKQMNEVAIREFYRDYANDEEFYDAHIVSRNDTFRFKNTRNGRESPEYLFPYPDKRIALGKKRSKMQFPEVRTFKSHILGSKYSSEAINNRNQSLENLKSNKDFNQFPYWKLSRKVSKRERVAPKFKDKFIDPFETEKNEVSLADIFPSVNDPMQKNNDKDTDKQQQSDSDEFSEQEFIANCLGDDLYCSTCDKNNSDCECYIDDDANDQKQMAKNSNSKMKSIKRRRSKKRLRKNHSTLRRDHFYGIIL</sequence>
<feature type="region of interest" description="Disordered" evidence="1">
    <location>
        <begin position="606"/>
        <end position="676"/>
    </location>
</feature>
<feature type="compositionally biased region" description="Polar residues" evidence="1">
    <location>
        <begin position="607"/>
        <end position="623"/>
    </location>
</feature>
<dbReference type="VEuPathDB" id="VectorBase:CSON006146"/>
<dbReference type="OMA" id="MNATITY"/>
<feature type="region of interest" description="Disordered" evidence="1">
    <location>
        <begin position="717"/>
        <end position="758"/>
    </location>
</feature>
<feature type="compositionally biased region" description="Basic residues" evidence="1">
    <location>
        <begin position="978"/>
        <end position="992"/>
    </location>
</feature>
<feature type="region of interest" description="Disordered" evidence="1">
    <location>
        <begin position="365"/>
        <end position="406"/>
    </location>
</feature>
<feature type="region of interest" description="Disordered" evidence="1">
    <location>
        <begin position="118"/>
        <end position="182"/>
    </location>
</feature>
<feature type="compositionally biased region" description="Basic and acidic residues" evidence="1">
    <location>
        <begin position="1255"/>
        <end position="1264"/>
    </location>
</feature>
<feature type="region of interest" description="Disordered" evidence="1">
    <location>
        <begin position="67"/>
        <end position="93"/>
    </location>
</feature>
<dbReference type="EMBL" id="UFQT01000233">
    <property type="protein sequence ID" value="SSX22121.1"/>
    <property type="molecule type" value="Genomic_DNA"/>
</dbReference>
<feature type="compositionally biased region" description="Basic residues" evidence="1">
    <location>
        <begin position="1320"/>
        <end position="1333"/>
    </location>
</feature>
<proteinExistence type="predicted"/>
<feature type="compositionally biased region" description="Basic and acidic residues" evidence="1">
    <location>
        <begin position="168"/>
        <end position="182"/>
    </location>
</feature>
<name>A0A336LYM9_CULSO</name>
<feature type="region of interest" description="Disordered" evidence="1">
    <location>
        <begin position="1243"/>
        <end position="1269"/>
    </location>
</feature>
<evidence type="ECO:0000313" key="2">
    <source>
        <dbReference type="EMBL" id="SSX22121.1"/>
    </source>
</evidence>
<accession>A0A336LYM9</accession>
<feature type="compositionally biased region" description="Basic and acidic residues" evidence="1">
    <location>
        <begin position="118"/>
        <end position="133"/>
    </location>
</feature>
<feature type="compositionally biased region" description="Polar residues" evidence="1">
    <location>
        <begin position="384"/>
        <end position="406"/>
    </location>
</feature>
<feature type="region of interest" description="Disordered" evidence="1">
    <location>
        <begin position="284"/>
        <end position="324"/>
    </location>
</feature>
<evidence type="ECO:0000256" key="1">
    <source>
        <dbReference type="SAM" id="MobiDB-lite"/>
    </source>
</evidence>
<protein>
    <submittedName>
        <fullName evidence="2">CSON006146 protein</fullName>
    </submittedName>
</protein>
<feature type="compositionally biased region" description="Polar residues" evidence="1">
    <location>
        <begin position="306"/>
        <end position="324"/>
    </location>
</feature>
<feature type="compositionally biased region" description="Polar residues" evidence="1">
    <location>
        <begin position="667"/>
        <end position="676"/>
    </location>
</feature>
<organism evidence="2">
    <name type="scientific">Culicoides sonorensis</name>
    <name type="common">Biting midge</name>
    <dbReference type="NCBI Taxonomy" id="179676"/>
    <lineage>
        <taxon>Eukaryota</taxon>
        <taxon>Metazoa</taxon>
        <taxon>Ecdysozoa</taxon>
        <taxon>Arthropoda</taxon>
        <taxon>Hexapoda</taxon>
        <taxon>Insecta</taxon>
        <taxon>Pterygota</taxon>
        <taxon>Neoptera</taxon>
        <taxon>Endopterygota</taxon>
        <taxon>Diptera</taxon>
        <taxon>Nematocera</taxon>
        <taxon>Chironomoidea</taxon>
        <taxon>Ceratopogonidae</taxon>
        <taxon>Ceratopogoninae</taxon>
        <taxon>Culicoides</taxon>
        <taxon>Monoculicoides</taxon>
    </lineage>
</organism>
<feature type="compositionally biased region" description="Polar residues" evidence="1">
    <location>
        <begin position="736"/>
        <end position="758"/>
    </location>
</feature>
<reference evidence="2" key="1">
    <citation type="submission" date="2018-07" db="EMBL/GenBank/DDBJ databases">
        <authorList>
            <person name="Quirk P.G."/>
            <person name="Krulwich T.A."/>
        </authorList>
    </citation>
    <scope>NUCLEOTIDE SEQUENCE</scope>
</reference>
<feature type="compositionally biased region" description="Basic residues" evidence="1">
    <location>
        <begin position="626"/>
        <end position="640"/>
    </location>
</feature>
<feature type="compositionally biased region" description="Basic and acidic residues" evidence="1">
    <location>
        <begin position="285"/>
        <end position="296"/>
    </location>
</feature>
<feature type="region of interest" description="Disordered" evidence="1">
    <location>
        <begin position="940"/>
        <end position="995"/>
    </location>
</feature>
<gene>
    <name evidence="2" type="primary">CSON006146</name>
</gene>